<evidence type="ECO:0000313" key="2">
    <source>
        <dbReference type="Proteomes" id="UP000000552"/>
    </source>
</evidence>
<dbReference type="HOGENOM" id="CLU_2411136_0_0_5"/>
<proteinExistence type="predicted"/>
<dbReference type="EMBL" id="BA000012">
    <property type="protein sequence ID" value="BAB50900.1"/>
    <property type="molecule type" value="Genomic_DNA"/>
</dbReference>
<accession>Q98EL8</accession>
<name>Q98EL8_RHILO</name>
<evidence type="ECO:0000313" key="1">
    <source>
        <dbReference type="EMBL" id="BAB50900.1"/>
    </source>
</evidence>
<dbReference type="KEGG" id="mlo:msr8648"/>
<protein>
    <submittedName>
        <fullName evidence="1">Msr8648 protein</fullName>
    </submittedName>
</protein>
<reference evidence="1 2" key="1">
    <citation type="journal article" date="2000" name="DNA Res.">
        <title>Complete genome structure of the nitrogen-fixing symbiotic bacterium Mesorhizobium loti.</title>
        <authorList>
            <person name="Kaneko T."/>
            <person name="Nakamura Y."/>
            <person name="Sato S."/>
            <person name="Asamizu E."/>
            <person name="Kato T."/>
            <person name="Sasamoto S."/>
            <person name="Watanabe A."/>
            <person name="Idesawa K."/>
            <person name="Ishikawa A."/>
            <person name="Kawashima K."/>
            <person name="Kimura T."/>
            <person name="Kishida Y."/>
            <person name="Kiyokawa C."/>
            <person name="Kohara M."/>
            <person name="Matsumoto M."/>
            <person name="Matsuno A."/>
            <person name="Mochizuki Y."/>
            <person name="Nakayama S."/>
            <person name="Nakazaki N."/>
            <person name="Shimpo S."/>
            <person name="Sugimoto M."/>
            <person name="Takeuchi C."/>
            <person name="Yamada M."/>
            <person name="Tabata S."/>
        </authorList>
    </citation>
    <scope>NUCLEOTIDE SEQUENCE [LARGE SCALE GENOMIC DNA]</scope>
    <source>
        <strain evidence="2">LMG 29417 / CECT 9101 / MAFF 303099</strain>
    </source>
</reference>
<organism evidence="1 2">
    <name type="scientific">Mesorhizobium japonicum (strain LMG 29417 / CECT 9101 / MAFF 303099)</name>
    <name type="common">Mesorhizobium loti (strain MAFF 303099)</name>
    <dbReference type="NCBI Taxonomy" id="266835"/>
    <lineage>
        <taxon>Bacteria</taxon>
        <taxon>Pseudomonadati</taxon>
        <taxon>Pseudomonadota</taxon>
        <taxon>Alphaproteobacteria</taxon>
        <taxon>Hyphomicrobiales</taxon>
        <taxon>Phyllobacteriaceae</taxon>
        <taxon>Mesorhizobium</taxon>
    </lineage>
</organism>
<sequence>MRQVPAHEGLPVALALAVAQRLVGRQLVFLETIVGKDPGETGMADEDGPRALRAQRLRDADAIQRGAEACFGKQRDGRAGFARQLILFIPAG</sequence>
<dbReference type="AlphaFoldDB" id="Q98EL8"/>
<dbReference type="Proteomes" id="UP000000552">
    <property type="component" value="Chromosome"/>
</dbReference>
<gene>
    <name evidence="1" type="ordered locus">msr8648</name>
</gene>